<sequence length="476" mass="51901">MNIEAVQGAFGVFEIFGHDAGIRLKLKEYGAYQGSNLAMLMDALGPGDHVLDLGAHVGTFAIPLATRVGPTGRLVAVEGTAETHALLSRNMEANGVSWASALHRVVSATPGFYAVNFGGEDRMYNTGAARHEPAAQGVASISFEELVERHLDGRLDAIKIDVEGMDYAVLSAGADLIRDSLPTVAFEATLTPARAAEYDALFGSNFAFYENLEFRNGCIDGYLAHPLETLAGTYARGQHNLFAVARGSAIHRRWQEQMEDEQEALLRTALHLRRRGDEAASDELVMDRLDGGTALRAIVRAEVLSRYHRNDEAAATAGRAVEMAPSDCEILYRAARVHHRVGDRGAWLELTGLAAQANPRSSSAVLAHARALQADRRRDEAAQVIGGYLERFGDHPQALMAEARLRERADPRQAIEIARRATRIRPTDVGLRLALVDMLKAAGERRAAIDELVAMSRANRHHPKIRQALDDLRAAN</sequence>
<accession>A0ABS5R4Z7</accession>
<evidence type="ECO:0000313" key="3">
    <source>
        <dbReference type="Proteomes" id="UP001166585"/>
    </source>
</evidence>
<dbReference type="Pfam" id="PF05050">
    <property type="entry name" value="Methyltransf_21"/>
    <property type="match status" value="1"/>
</dbReference>
<dbReference type="InterPro" id="IPR011990">
    <property type="entry name" value="TPR-like_helical_dom_sf"/>
</dbReference>
<dbReference type="Gene3D" id="1.25.40.10">
    <property type="entry name" value="Tetratricopeptide repeat domain"/>
    <property type="match status" value="1"/>
</dbReference>
<dbReference type="PANTHER" id="PTHR34203:SF15">
    <property type="entry name" value="SLL1173 PROTEIN"/>
    <property type="match status" value="1"/>
</dbReference>
<dbReference type="InterPro" id="IPR029063">
    <property type="entry name" value="SAM-dependent_MTases_sf"/>
</dbReference>
<dbReference type="GO" id="GO:0008168">
    <property type="term" value="F:methyltransferase activity"/>
    <property type="evidence" value="ECO:0007669"/>
    <property type="project" value="UniProtKB-KW"/>
</dbReference>
<keyword evidence="2" id="KW-0489">Methyltransferase</keyword>
<dbReference type="NCBIfam" id="TIGR01444">
    <property type="entry name" value="fkbM_fam"/>
    <property type="match status" value="1"/>
</dbReference>
<organism evidence="2 3">
    <name type="scientific">Ancylobacter radicis</name>
    <dbReference type="NCBI Taxonomy" id="2836179"/>
    <lineage>
        <taxon>Bacteria</taxon>
        <taxon>Pseudomonadati</taxon>
        <taxon>Pseudomonadota</taxon>
        <taxon>Alphaproteobacteria</taxon>
        <taxon>Hyphomicrobiales</taxon>
        <taxon>Xanthobacteraceae</taxon>
        <taxon>Ancylobacter</taxon>
    </lineage>
</organism>
<name>A0ABS5R4Z7_9HYPH</name>
<dbReference type="SUPFAM" id="SSF48452">
    <property type="entry name" value="TPR-like"/>
    <property type="match status" value="1"/>
</dbReference>
<dbReference type="PANTHER" id="PTHR34203">
    <property type="entry name" value="METHYLTRANSFERASE, FKBM FAMILY PROTEIN"/>
    <property type="match status" value="1"/>
</dbReference>
<keyword evidence="2" id="KW-0808">Transferase</keyword>
<dbReference type="RefSeq" id="WP_213754581.1">
    <property type="nucleotide sequence ID" value="NZ_JAHCQH010000015.1"/>
</dbReference>
<protein>
    <submittedName>
        <fullName evidence="2">FkbM family methyltransferase</fullName>
    </submittedName>
</protein>
<dbReference type="InterPro" id="IPR052514">
    <property type="entry name" value="SAM-dependent_MTase"/>
</dbReference>
<evidence type="ECO:0000259" key="1">
    <source>
        <dbReference type="Pfam" id="PF05050"/>
    </source>
</evidence>
<dbReference type="Gene3D" id="3.40.50.150">
    <property type="entry name" value="Vaccinia Virus protein VP39"/>
    <property type="match status" value="1"/>
</dbReference>
<dbReference type="SUPFAM" id="SSF53335">
    <property type="entry name" value="S-adenosyl-L-methionine-dependent methyltransferases"/>
    <property type="match status" value="1"/>
</dbReference>
<dbReference type="EMBL" id="JAHCQH010000015">
    <property type="protein sequence ID" value="MBS9476724.1"/>
    <property type="molecule type" value="Genomic_DNA"/>
</dbReference>
<gene>
    <name evidence="2" type="ORF">KIP89_06360</name>
</gene>
<dbReference type="Proteomes" id="UP001166585">
    <property type="component" value="Unassembled WGS sequence"/>
</dbReference>
<evidence type="ECO:0000313" key="2">
    <source>
        <dbReference type="EMBL" id="MBS9476724.1"/>
    </source>
</evidence>
<comment type="caution">
    <text evidence="2">The sequence shown here is derived from an EMBL/GenBank/DDBJ whole genome shotgun (WGS) entry which is preliminary data.</text>
</comment>
<keyword evidence="3" id="KW-1185">Reference proteome</keyword>
<feature type="domain" description="Methyltransferase FkbM" evidence="1">
    <location>
        <begin position="52"/>
        <end position="194"/>
    </location>
</feature>
<reference evidence="2" key="1">
    <citation type="submission" date="2021-05" db="EMBL/GenBank/DDBJ databases">
        <authorList>
            <person name="Sun Q."/>
            <person name="Inoue M."/>
        </authorList>
    </citation>
    <scope>NUCLEOTIDE SEQUENCE</scope>
    <source>
        <strain evidence="2">VKM B-3255</strain>
    </source>
</reference>
<proteinExistence type="predicted"/>
<dbReference type="InterPro" id="IPR006342">
    <property type="entry name" value="FkbM_mtfrase"/>
</dbReference>
<dbReference type="GO" id="GO:0032259">
    <property type="term" value="P:methylation"/>
    <property type="evidence" value="ECO:0007669"/>
    <property type="project" value="UniProtKB-KW"/>
</dbReference>